<proteinExistence type="predicted"/>
<keyword evidence="3" id="KW-1185">Reference proteome</keyword>
<dbReference type="Pfam" id="PF06863">
    <property type="entry name" value="DUF1254"/>
    <property type="match status" value="1"/>
</dbReference>
<evidence type="ECO:0000259" key="1">
    <source>
        <dbReference type="Pfam" id="PF06863"/>
    </source>
</evidence>
<sequence>MIRFGIWTVVGLLLALTVHLATVLALPRMAERTAYRRLEELGPDGAFAIVPATGPLAEVLPSPDPAMRVAACRYDLSAGPLHLRAPVPPAFFSVSFYTPDGLNYYALNDRAASAGAIELTLYTSVQLAEVRSREGPDTPEALRIEAPQARGVVILRALAATPGMMPVIEDALSQATCQAS</sequence>
<dbReference type="EMBL" id="JAUSVX010000004">
    <property type="protein sequence ID" value="MDQ0469717.1"/>
    <property type="molecule type" value="Genomic_DNA"/>
</dbReference>
<dbReference type="RefSeq" id="WP_307272685.1">
    <property type="nucleotide sequence ID" value="NZ_JAUSVX010000004.1"/>
</dbReference>
<evidence type="ECO:0000313" key="2">
    <source>
        <dbReference type="EMBL" id="MDQ0469717.1"/>
    </source>
</evidence>
<evidence type="ECO:0000313" key="3">
    <source>
        <dbReference type="Proteomes" id="UP001242480"/>
    </source>
</evidence>
<comment type="caution">
    <text evidence="2">The sequence shown here is derived from an EMBL/GenBank/DDBJ whole genome shotgun (WGS) entry which is preliminary data.</text>
</comment>
<organism evidence="2 3">
    <name type="scientific">Labrys wisconsinensis</name>
    <dbReference type="NCBI Taxonomy" id="425677"/>
    <lineage>
        <taxon>Bacteria</taxon>
        <taxon>Pseudomonadati</taxon>
        <taxon>Pseudomonadota</taxon>
        <taxon>Alphaproteobacteria</taxon>
        <taxon>Hyphomicrobiales</taxon>
        <taxon>Xanthobacteraceae</taxon>
        <taxon>Labrys</taxon>
    </lineage>
</organism>
<dbReference type="Proteomes" id="UP001242480">
    <property type="component" value="Unassembled WGS sequence"/>
</dbReference>
<reference evidence="2 3" key="1">
    <citation type="submission" date="2023-07" db="EMBL/GenBank/DDBJ databases">
        <title>Genomic Encyclopedia of Type Strains, Phase IV (KMG-IV): sequencing the most valuable type-strain genomes for metagenomic binning, comparative biology and taxonomic classification.</title>
        <authorList>
            <person name="Goeker M."/>
        </authorList>
    </citation>
    <scope>NUCLEOTIDE SEQUENCE [LARGE SCALE GENOMIC DNA]</scope>
    <source>
        <strain evidence="2 3">DSM 19619</strain>
    </source>
</reference>
<dbReference type="PIRSF" id="PIRSF010244">
    <property type="entry name" value="UCP010244_imp"/>
    <property type="match status" value="1"/>
</dbReference>
<protein>
    <submittedName>
        <fullName evidence="2">Membrane protein</fullName>
    </submittedName>
</protein>
<feature type="domain" description="DUF1254" evidence="1">
    <location>
        <begin position="60"/>
        <end position="174"/>
    </location>
</feature>
<gene>
    <name evidence="2" type="ORF">QO011_002733</name>
</gene>
<dbReference type="InterPro" id="IPR010679">
    <property type="entry name" value="DUF1254"/>
</dbReference>
<name>A0ABU0J639_9HYPH</name>
<dbReference type="InterPro" id="IPR014456">
    <property type="entry name" value="UCP010244_IM"/>
</dbReference>
<accession>A0ABU0J639</accession>